<dbReference type="FunFam" id="3.40.50.980:FF:000002">
    <property type="entry name" value="Enterobactin synthetase component F"/>
    <property type="match status" value="4"/>
</dbReference>
<dbReference type="PROSITE" id="PS50075">
    <property type="entry name" value="CARRIER"/>
    <property type="match status" value="7"/>
</dbReference>
<dbReference type="Pfam" id="PF00501">
    <property type="entry name" value="AMP-binding"/>
    <property type="match status" value="7"/>
</dbReference>
<dbReference type="Pfam" id="PF13193">
    <property type="entry name" value="AMP-binding_C"/>
    <property type="match status" value="7"/>
</dbReference>
<evidence type="ECO:0000256" key="3">
    <source>
        <dbReference type="ARBA" id="ARBA00022450"/>
    </source>
</evidence>
<evidence type="ECO:0000256" key="1">
    <source>
        <dbReference type="ARBA" id="ARBA00001957"/>
    </source>
</evidence>
<evidence type="ECO:0000259" key="6">
    <source>
        <dbReference type="PROSITE" id="PS50075"/>
    </source>
</evidence>
<dbReference type="RefSeq" id="WP_184933498.1">
    <property type="nucleotide sequence ID" value="NZ_JACHJV010000001.1"/>
</dbReference>
<gene>
    <name evidence="7" type="ORF">FHR34_000106</name>
</gene>
<feature type="domain" description="Carrier" evidence="6">
    <location>
        <begin position="968"/>
        <end position="1042"/>
    </location>
</feature>
<dbReference type="InterPro" id="IPR023213">
    <property type="entry name" value="CAT-like_dom_sf"/>
</dbReference>
<proteinExistence type="inferred from homology"/>
<sequence length="7501" mass="792127">MATSEGELRELMAGQLAIWYAQQLAPDNRGFSIAEYLEIPGALDQELLVQTVRRRLEEAESLRLRVRVIDGTPRQYIHDLRDYPVLAIDVSAEADPRAAAEEWMRTDVRQPVDLAGGGPLSATAVIKVRQDLFFWYQRVHHLAMDGQGGMALATRGAEIFTALLEGHSLEAGALEAGALEPVSVLMDADREYRASEAIEKDRQYWLDVLSDLPEAEGGEANRGRRAQHAPVRYTDAVGAEQAADLKSAARRLKTSLAGLLITAAAVYEHRVTGKRDVVIGLPVRARSGQRELAIPGMTSNLLPIRLTIGPETSVAELVRQTSRAVRDGLRHQRYRHEDMLRDLNRVHSSLCGVHINVMSFGYDLKFGDFPTTAHNLSTGPVDDLRIDIYDRHGLQINVDANSEIHDEASASDVSRRFMNVVNWLATTSPTEAVGHAELLDADERRQLLVEWNDTAVEVPVGTLPELFEARVASAPEAVAVVFDGVEVSFGELDARANRLARLLVGWGVGPESVVAVCMERGVELVVALLGVVKAGGAYLPVDPEYPVDRIGYTLEAAGAVCVLTSGALAGVLPAGVDRIVVDERGTVEALAALEGSVLSGRVLSPSNPAYVIFTSGSTGRPKGVVVPHAGIVNRLAWMQARYGLTAADRVLQKTPFGFDVSVWEFFWPLLEGAALVVARPGGHREPGYLAELIQRERVTVNHFVPSMLQAFLTEPAAVGCVSLRVVVCSGEALPLEVQGRFFEVLPGAELHNLYGPTEASVDVTAWQCVPGQQSGSVPIGAPIANTRVYVLDAGLRPVPVGVGGELYLAGVQLARGYVGRAGLTAERFVASPFAAGERLYRTGDIARWNAGGQVEYLGRADEQVKIRGFRIEPGEVQAVVAAHPQVAQAAVVAREDAPGDKRLVAYVVPADGVEGLPALVRQFVAERLPEYMVPSAVVVLEALPLSVNGKLDRKALPAPEYVSGSGRGPSSVREEILCAAFAEVLGLASVGVDDDFFALGGNSLLAIRLVEVLRERGVSVSVRALFDTPTVAGLAVAVGAEPTAVPANAIPADAEVITPAMLPLIDLSVEEVERIVATVEGGAANVADVYPLAPLQEGLLFHHLLADGGEDAYVSPTVLGFASRARLDAFMGALQQVVDRHDIFRTGFVWEGLREPVQVVRRRAVLPVETVELDPQGADPVGELLAIAGLAMDLGRAPLIQVHVAAEPGSGRWLALLRLHHIIEDHTALEVLVAEVQAFLSGQGGGLPAPLPFRNFVAQARAGVDSGKHERFFAELLGDVTEPTAPFGLLDVRGDGMDSVEARIGFEPELAGRLREVARRLGASPATLMHVAWARVLAAVSGRDDVVFGTVLFGRMNAGAGAERVMGPFINTLPVRVPVDETGVLAAVSAMRGQLAGLLEHEHAPLSLAQQASGVSGDTPLFSSMLNYRPNTGLNRETTVLLDGVELVSFRERTNYPLSVAVDDDGDAIGLTVDAVAPIDPQLVAVLFRTAAENLVAAAEQSLDGGQDRPLGSVEVLEAGELRRVLVEWNDTDVEVVASTLPELFEARVASAPEAVAVVFDGVEVSFAELDARANRLARLLVGRGVGPESVVAVCMERGVEMVVALLGVVKAGGAYLPVDPEYPVDRIGYTLEAAGAVCVLTSEALVGVLPAGVARVVVDEAVVLAELAELDGGALGGRGLLPSHPAYVIFTSGSTGRPKGVVVPHAGIVNRLAWMQARYGLTAADRVLQKTPFGFDVSVWEFFWPLLEGAALVVARPGGHREPGYIAELVRETGVTTAHFVPSMLEVFLREPAAMGCVSLRVVVCSGEALPLEVQGRFFEVLSGAELHNLYGPTEASVDVTAWQCVPGQESGSVPIGAPIANTRVYVLDAGLRPVPVGVGGELYLAGVQLARGYVGRAGLTAERFVASPFGLGERLYRTGDIARWNAGGQVEYLGRADEQVKIRGFRIEPGEVQVVVAAHPQVAQAAVVAREDVAGDKRLVAYVVPAEADGQLAASVRQFVAERLPEYMVPSAVVVLEALPLSVNGKLDRKALPAPEYVSGSGRGPSSVREEILCAAFAEVLGLASVGVDDSFFALGGNSLLVVRLVEVLRSRGVTVSVRALFATPTVAGLASVAGVEQVVVPANAIPADAQEITPEMLPLVELSAEEVERIVATVEGGAANIADVYPLAPLQEGLLVHHLLADGGDDAYVMAMALEFDSRKWLDGFVDALQRVVDRHDIYRTAIVWEGLREPVQVVWRRAVLPVETVVLDPQGADPVGELVALRGLSMDLGRAPLLEVQTAAVPGTDRWLALVRVHHMVQDHTALEVMLGELRAFLAGRGGELAAPMPFRDFVAQVRGGADRSAHGRYFAELLGDVTEPTAAFGLVDVHGDGTDAVQTQVELAPELVGRVRDVARRLGASPATVMHVAWARVLAAVSGRDDVVFGTVLFGRMNAGAGSDRVPGPFMNTLPVRVRTDELGVLTAVSAMRGQLAELLEHEHAPLAVAQGASGVSSETPLFTSLFNYRHNTGHGIEESWGVEGVRTLLTHDRTNYPLSVAVDDDGHGIGLAVDAVAPIDGHLVAALVSTAAESLVGALEAALAAGSDLPLSAVDVLGEAERRQLLVEWNDTAVEVPVGTLPELFEARVASAPEAVAVVFDGVEVSFGELDARANRLARLLVGRGVGPESVVAVCMERGVEMVVALLGVVKAGGAYLPVDPEYPVDRIGYTLEAAGAVCVLTSEALVGVLPAGVARVVVDEPGTVEALAALEGSVLSGRVLSPSHPAYVIFTSGSTGRPKGVVVPHAGIVNRLAWMQARYGLTAADRVLQKTPFGFDVSVWEFFWPLLEGAALVVARPGGHREPGYIAELVRETGVTTAHFVPSMLEVFLREPAAVGCTSLRVVVCSGEALPLEVQGRFFEVLPGAELHNLYGPTEASVDVTAWQCVPGQESGSVPIGAPIANTRVYVLDAGLRPVPVGVGGELYLAGVQLARGYVGRTGLTAERFVASPFGLGERLYRTGDIARWNAGGQVEYLGRADEQVKIRGFRIEPGEVQVVVAAHPQVAQAAVVAREDVAGDKRLVAYVVPAEADGQLAASVRQFVAERLPEYMVPSAVVVLEALPLSVNGKLDRKALPAPEYVSGSGRGPSSVREEILCAAFAEVLGVQGVGVDDSFFAFGGNSLLVVRLVEVLRSRGVTVSVRALFATPTVAGLAAVAGAEQVVVPANAIPADAQEITPEMLPLIDLSAAEVARIVTTVEGGAANVADVYPLAPLQEGLHFHHLLADGGEDAYVLPSVLEFDSRARLDAFVDALQRVVDRHDILRTAIVWEGLREPVQVVWRHAALPVETVVLDPQGTDPVGELVALGGLSMDLGRAPLLGLHVAAEPGTGRWLALVRAHHMIQDHTALEVVLGEVQAFLAGRGGELAEALPFRDFVAQARAGMGSGEHERFFAELLGDVTEPTAPFGLLDVRGDGWDSVEAQVEFAPELSGRVRDVARRLGASPATLMHLAWARMLAAVSGRDDVVFGTVLFGRMNAGAGSDRVPGPFMNTLPVRVRTDELGVLTAVSAMRGQLAELLEHEHAPLSLAQQASGVSGDTPLFTSLLNYRHNSEKVVDERRDGVMEGIRLVFTEERTNFPLSVAVDDDGDGFGLAVYAVAPVDPQAVGALLRATAENLVGVLEGALDGGPDVPLSAVEVLGEAERRRVLVEWNDTAVEVASVTVPELFEAQVARTPDAVAVACDGIEVSYAELDARANRLARYLVGQGVGPESMVAVCLERGVDLMVALLGVLKAGGAYLPVDPAYPAERITYMFEDAAPVAALVTSGTAGVVPRSATGVVVLDSPAVVEALAGRSAQGPSADDRSAAVLPGHPAYAIYTSGSTGRPKGVVVPHAAFANTVAALARFGAGPGSKVAQFASVSFDNFCLEWSLALTYGATLTVVPASRRLGRELAGFFVEQGVTHATLPPAVLASMEPGSIGADVVLEVGGEACSPELVERWSAGRVMFNTYGPTETTVDATVWRCRPGSDEVSIGVPIGNARAYVLDESLSPVPVGVAGELYIAGAGLARGYLRRAGLTAERFVACPFGGVGNGPLLPGGGQGGRMYRTGDVVRWSADGQLVFAGRVDEQVKVRGFRIELGEVQAVVAAHPQVAQAAVIAREDVAGDKRLVAYVVCADGGEVQPTSVLGFTAERLPAHMVPSAVVVLDALPLSVNGKLDRKALPAPEYAAGTGRGPANVREEILCAAFAEVLGLDTVGVDDDFFELGGNSLLVVRLVEVLRLHGVSVSVRALFDAPTVAGLAAVAGAEQVAVPANAIPADAREITPDMLPLVELSAAEVERIVATVEGGAANVADVYPLAPMQEGMLFHHLLADGGEDAYVLPLVLEFDTRARMDAFLGALQQVVDRHDIFRTSVVWEGLREPVQVVWRKAVLPVQEVQLDPQGADPVGELAALGGMSMDLGRAPLLAAQVAAEPGTGRWLALLLMHHMAQDHTATDVVVEEVRAFLDGRSAELPQPLPFRDFVVQARSGVARSEHERYFAQLLGDVTEPTAPFGLVDVRGDGAGQVRADLSFSPQLNRRVREVSRRLGSSPATVLHVAWARMLAAVSGRGDVVFGTVLFGRMNAGAGADRTPGPYINTLPVRMRVDELGVAEAVSAMRGQLAELLEHEHASLALAQQASGVAGDTPLFTSLFNYRHNTDQPSGQDLGGALQGMRVVYGQERNNYPLTVSVDDSGNGLGLAVDAVAPIDPQAVGALLRTATENLLAVLEQVLDGGPDAPLSSVLVLDEAERRRVVTEWNDTAVPVSGVLVPGLFEAQVARTPGAVAVVDGGVEVSFAELDERANRLARLLVGLGVGPESVVGLCLPRGVDAVVAMLACWKAGGAYLPVDPEYPVERIAFTLADADVACVLTAAVLRGRVAGFEGAVVVLDEAVTVAELAAFDGAVLPGRGLVAGHPAYVIYTSGSTGRPKGVAVTHGGLANYVVWAVGAYGMAAGGGAPLHTSLAFDLTVTSVLVPLVSGSAVVASAAGGAEGLAEVVRAAGGFGLMKVVPGHLPLLSELLSDEEAAGSVRTVVVGGEALQGADVRAWLERVPGSVVVNEYGPTETVVGCCVFEVSAGQEVGESVPIGRPIANTRLYVLDSSLSPVPVGVAGELYIAGAGLARGYVRRPAATAERFVASPFEPGARMYRSGDVARWNADGQLEYLGRADEQVKVRGFRIEPAEVASVLSGHPQLAQAAVIAREDSPGDVRLVAYVVPTEGADGSELATSVREFAESLLPQYMVPSAVVVLEALPLTVNGKLDRKALPAPEYTVSGAGRGPATVQEEILCSVFAQVLGLEKVGVDDDFFALGGHSLLATRLVSRIRVVLGVEVPLRLLFQAPTVAALADRLARTGAARVALTAGERPERVPLSFAQRRLWFIGQLEGPSATYSNPMALRLSGDVDREALGAALRDVIGRHEVLRTVFPMADGEPYQHVVALDELAWELAAVDLDRADLDQAVAEAAGYAFDLSSEVPIRASLFSVAADEHVLVVTVHHIAGDGWSLGPLAEDVSTAYAARCEGRAPEWEPLPVQYADYALWQRELLGDERDPQSMLSRQVAYWREVLAGAPEELELPVDRPRPAVASHGGHRAEVEIPAEVHARLVELARAEGVTTFMVLQAALAVLLSRLGAGTDIPIGSPIAGRTDEALDDLVGFFINTLVIRTDLSGDPTFSEVLGRVREAGLSAFGHQDVPFERLVEELSPSRSMARHALFQVMLTLQNNAEAVLDLPGIGVEALPAGESAAKFDLDVIVGEEFDANGAPAGVRGSVTAASDLFDPVTAERLAGSFARVLGLLVARPWVRVGVVEVVGEVERRQLLVEWNDTAAEVVVGTVPGLFEAQVARDPGAVAVVADGVEVSYGELDERANRLARYLVGRGVGPESVVAVCLERGVELMVALLGVLKAGGAYLPVDPAYPVERIGYMVEDAGPVVVLASSVTASAVPAGVSVVVLDAPGVVEALAVVEGGVPVGVGLLPVHPAYVIYTSGSTGRPKGVVVSHRGVASLVAGHVRYLGVGSGCRVGQFASASFDTFGWEWFMALLSGAALVVVPGERRLGEALPRFLAEQGVTHVTLPPAVLATLDEGSIDRGVVLVVAGEACPPEVMARWARGRVMFNSYGPTETTVDATLWRCDPESGVVAIGSPVVNTRVFVLDGSLEPVPVGVAGELYVSGVGLARGYLGRAGLTAERFVADPFGGVGERLYRTGDRARWTADGRLVFAGRADDQVKIRGFRIEPGEVANVVAGHARVAQAVVVAREDEPGEVRLVAYVVPVVGAEWAGLAGAVVELAAERLPDYMVPSAVVLLDELPLTVNKKLDRKALPAPDFGVGTQVGRGPANLREEILCTVFAQVLGVESVGVDDDFFALGGHSLLAVRLASRVRAVLGVELEIRQLFDAPTVAALAAALAGETTARVALVAGERPERVPLSFAQRRLWFIGQLDGPSATYNIPVVLRLSGRVDREALGAAMRDVIGRHEVLRTIFATADGEPYQRILAVHETAWDLQVRAVAAAELAGAVDEATGHVFDLSAELPIRAWLFETGRAEHTLVMTVHHIAGDGWSMGPLARDVSAAYAARCAGRGPQWAPLPVQYADYALWQRELLGGEKDPDSVMSRQVAHWRKVLDGAPEELTLPVDRPRPAVASYRGHTVPLEVPAQVHAQLVKVARAEGVTMFMVLQAALAVLLSRLGAGTDIPIGSANAGRTDEAVDDLVGFFVNTLVLRTDLSGDPTFRDVLRRVREAGLSAFGHQDVPFERLVEELAPTRSLSRHPLFQVMLTLQNNAEAVLELAGVRAEGMPAGTLAAKFDLDVMVEEEFDPEGAPAGLSGHVSVAADLFDRESGERIAERLVQVLEQVAAKPRLRLGAVEVLGEAECRRVLVEWNDTGVEVPLGTLPELFEARVAQAPDAVAVVSEGIEVSFAELDARANRLARYLVGQGVGAESVVAVCMERGVEMVVALLGVLKAGGAYLPVDPEYPGDRIGYTLEAAGVVCVLTSGVLAGVLPEGTAVVVLDEPGMVEALAALEGSVLSGRVLSPSNAAYVIFTSGSTGRPKGVMVPHAGIVNRLVWMQARYGLTAADRVLQKTPFGFDVSVWEFFWPLLEGAALVVARPGGHREPGYLAELIQREGVTVNHFVPSMLEVFLREPAAAGCVSLRVVVCSGEALPLEVQARFFEVLPGVELHNLYGPTEASVDVTAWQCVPGQESGSVPIGAPIANTRVYVLDAGLRPVPVGVGGELYLAGVQLARGYVGRVGLTAERFVASPFGSGERLYRTGDIARWNADGQVVFVGRADEQVKVRGFRIEPGEVQAVVAAHSSVAQAAVVAREDVSGDKHLVAYVVPTGSEEQAKLPELVRQFTAQQLPAYMVPAAVVVLDALPLTVNGKLDRKALPTPEYTAGAGRGPSNPREELLCTVFAEVLGLEKVGVDDDFFALGGHSLLATELVSRVRAALGVEVEIRALFEAPTVAGFALRIGEVKSTRPALRPMRNRKDS</sequence>
<dbReference type="SUPFAM" id="SSF56801">
    <property type="entry name" value="Acetyl-CoA synthetase-like"/>
    <property type="match status" value="7"/>
</dbReference>
<dbReference type="Proteomes" id="UP000540506">
    <property type="component" value="Unassembled WGS sequence"/>
</dbReference>
<dbReference type="PANTHER" id="PTHR45527:SF1">
    <property type="entry name" value="FATTY ACID SYNTHASE"/>
    <property type="match status" value="1"/>
</dbReference>
<dbReference type="InterPro" id="IPR006162">
    <property type="entry name" value="Ppantetheine_attach_site"/>
</dbReference>
<comment type="cofactor">
    <cofactor evidence="1">
        <name>pantetheine 4'-phosphate</name>
        <dbReference type="ChEBI" id="CHEBI:47942"/>
    </cofactor>
</comment>
<comment type="caution">
    <text evidence="7">The sequence shown here is derived from an EMBL/GenBank/DDBJ whole genome shotgun (WGS) entry which is preliminary data.</text>
</comment>
<dbReference type="Pfam" id="PF00668">
    <property type="entry name" value="Condensation"/>
    <property type="match status" value="7"/>
</dbReference>
<reference evidence="7 8" key="1">
    <citation type="submission" date="2020-08" db="EMBL/GenBank/DDBJ databases">
        <title>Sequencing the genomes of 1000 actinobacteria strains.</title>
        <authorList>
            <person name="Klenk H.-P."/>
        </authorList>
    </citation>
    <scope>NUCLEOTIDE SEQUENCE [LARGE SCALE GENOMIC DNA]</scope>
    <source>
        <strain evidence="7 8">DSM 41654</strain>
    </source>
</reference>
<dbReference type="GO" id="GO:0043041">
    <property type="term" value="P:amino acid activation for nonribosomal peptide biosynthetic process"/>
    <property type="evidence" value="ECO:0007669"/>
    <property type="project" value="TreeGrafter"/>
</dbReference>
<dbReference type="SUPFAM" id="SSF47336">
    <property type="entry name" value="ACP-like"/>
    <property type="match status" value="7"/>
</dbReference>
<keyword evidence="8" id="KW-1185">Reference proteome</keyword>
<comment type="similarity">
    <text evidence="2">Belongs to the ATP-dependent AMP-binding enzyme family.</text>
</comment>
<dbReference type="InterPro" id="IPR000873">
    <property type="entry name" value="AMP-dep_synth/lig_dom"/>
</dbReference>
<keyword evidence="4" id="KW-0597">Phosphoprotein</keyword>
<dbReference type="Gene3D" id="3.30.559.30">
    <property type="entry name" value="Nonribosomal peptide synthetase, condensation domain"/>
    <property type="match status" value="7"/>
</dbReference>
<dbReference type="InterPro" id="IPR025110">
    <property type="entry name" value="AMP-bd_C"/>
</dbReference>
<feature type="domain" description="Carrier" evidence="6">
    <location>
        <begin position="7411"/>
        <end position="7486"/>
    </location>
</feature>
<dbReference type="FunFam" id="1.10.1200.10:FF:000005">
    <property type="entry name" value="Nonribosomal peptide synthetase 1"/>
    <property type="match status" value="3"/>
</dbReference>
<dbReference type="SUPFAM" id="SSF52777">
    <property type="entry name" value="CoA-dependent acyltransferases"/>
    <property type="match status" value="14"/>
</dbReference>
<dbReference type="NCBIfam" id="NF004282">
    <property type="entry name" value="PRK05691.1"/>
    <property type="match status" value="11"/>
</dbReference>
<evidence type="ECO:0000256" key="4">
    <source>
        <dbReference type="ARBA" id="ARBA00022553"/>
    </source>
</evidence>
<dbReference type="Gene3D" id="3.40.50.1820">
    <property type="entry name" value="alpha/beta hydrolase"/>
    <property type="match status" value="2"/>
</dbReference>
<dbReference type="FunFam" id="3.40.50.980:FF:000001">
    <property type="entry name" value="Non-ribosomal peptide synthetase"/>
    <property type="match status" value="7"/>
</dbReference>
<dbReference type="FunFam" id="3.30.559.30:FF:000001">
    <property type="entry name" value="Non-ribosomal peptide synthetase"/>
    <property type="match status" value="1"/>
</dbReference>
<dbReference type="FunFam" id="3.40.50.12780:FF:000012">
    <property type="entry name" value="Non-ribosomal peptide synthetase"/>
    <property type="match status" value="6"/>
</dbReference>
<feature type="domain" description="Carrier" evidence="6">
    <location>
        <begin position="2046"/>
        <end position="2120"/>
    </location>
</feature>
<dbReference type="InterPro" id="IPR010071">
    <property type="entry name" value="AA_adenyl_dom"/>
</dbReference>
<dbReference type="FunFam" id="3.30.559.10:FF:000012">
    <property type="entry name" value="Non-ribosomal peptide synthetase"/>
    <property type="match status" value="2"/>
</dbReference>
<dbReference type="Gene3D" id="3.30.300.30">
    <property type="match status" value="7"/>
</dbReference>
<dbReference type="Gene3D" id="3.40.50.980">
    <property type="match status" value="14"/>
</dbReference>
<evidence type="ECO:0000256" key="2">
    <source>
        <dbReference type="ARBA" id="ARBA00006432"/>
    </source>
</evidence>
<dbReference type="GO" id="GO:0008610">
    <property type="term" value="P:lipid biosynthetic process"/>
    <property type="evidence" value="ECO:0007669"/>
    <property type="project" value="UniProtKB-ARBA"/>
</dbReference>
<dbReference type="PROSITE" id="PS00455">
    <property type="entry name" value="AMP_BINDING"/>
    <property type="match status" value="6"/>
</dbReference>
<dbReference type="InterPro" id="IPR009081">
    <property type="entry name" value="PP-bd_ACP"/>
</dbReference>
<dbReference type="NCBIfam" id="TIGR01733">
    <property type="entry name" value="AA-adenyl-dom"/>
    <property type="match status" value="7"/>
</dbReference>
<organism evidence="7 8">
    <name type="scientific">Kitasatospora kifunensis</name>
    <name type="common">Streptomyces kifunensis</name>
    <dbReference type="NCBI Taxonomy" id="58351"/>
    <lineage>
        <taxon>Bacteria</taxon>
        <taxon>Bacillati</taxon>
        <taxon>Actinomycetota</taxon>
        <taxon>Actinomycetes</taxon>
        <taxon>Kitasatosporales</taxon>
        <taxon>Streptomycetaceae</taxon>
        <taxon>Kitasatospora</taxon>
    </lineage>
</organism>
<dbReference type="InterPro" id="IPR020845">
    <property type="entry name" value="AMP-binding_CS"/>
</dbReference>
<dbReference type="InterPro" id="IPR001242">
    <property type="entry name" value="Condensation_dom"/>
</dbReference>
<dbReference type="FunFam" id="1.10.1200.10:FF:000016">
    <property type="entry name" value="Non-ribosomal peptide synthase"/>
    <property type="match status" value="2"/>
</dbReference>
<protein>
    <submittedName>
        <fullName evidence="7">Amino acid adenylation domain-containing protein</fullName>
    </submittedName>
</protein>
<dbReference type="PROSITE" id="PS00012">
    <property type="entry name" value="PHOSPHOPANTETHEINE"/>
    <property type="match status" value="3"/>
</dbReference>
<name>A0A7W7QX24_KITKI</name>
<dbReference type="GO" id="GO:0017000">
    <property type="term" value="P:antibiotic biosynthetic process"/>
    <property type="evidence" value="ECO:0007669"/>
    <property type="project" value="UniProtKB-ARBA"/>
</dbReference>
<evidence type="ECO:0000313" key="8">
    <source>
        <dbReference type="Proteomes" id="UP000540506"/>
    </source>
</evidence>
<dbReference type="FunFam" id="2.30.38.10:FF:000001">
    <property type="entry name" value="Non-ribosomal peptide synthetase PvdI"/>
    <property type="match status" value="6"/>
</dbReference>
<feature type="domain" description="Carrier" evidence="6">
    <location>
        <begin position="4210"/>
        <end position="4284"/>
    </location>
</feature>
<evidence type="ECO:0000256" key="5">
    <source>
        <dbReference type="ARBA" id="ARBA00022598"/>
    </source>
</evidence>
<keyword evidence="3" id="KW-0596">Phosphopantetheine</keyword>
<dbReference type="CDD" id="cd19544">
    <property type="entry name" value="E-C_NRPS"/>
    <property type="match status" value="4"/>
</dbReference>
<dbReference type="CDD" id="cd17646">
    <property type="entry name" value="A_NRPS_AB3403-like"/>
    <property type="match status" value="4"/>
</dbReference>
<dbReference type="GO" id="GO:0005829">
    <property type="term" value="C:cytosol"/>
    <property type="evidence" value="ECO:0007669"/>
    <property type="project" value="TreeGrafter"/>
</dbReference>
<dbReference type="SMART" id="SM00823">
    <property type="entry name" value="PKS_PP"/>
    <property type="match status" value="7"/>
</dbReference>
<dbReference type="PANTHER" id="PTHR45527">
    <property type="entry name" value="NONRIBOSOMAL PEPTIDE SYNTHETASE"/>
    <property type="match status" value="1"/>
</dbReference>
<accession>A0A7W7QX24</accession>
<dbReference type="Gene3D" id="3.30.559.10">
    <property type="entry name" value="Chloramphenicol acetyltransferase-like domain"/>
    <property type="match status" value="7"/>
</dbReference>
<dbReference type="CDD" id="cd19540">
    <property type="entry name" value="LCL_NRPS-like"/>
    <property type="match status" value="2"/>
</dbReference>
<dbReference type="Gene3D" id="1.10.1200.10">
    <property type="entry name" value="ACP-like"/>
    <property type="match status" value="5"/>
</dbReference>
<dbReference type="InterPro" id="IPR029058">
    <property type="entry name" value="AB_hydrolase_fold"/>
</dbReference>
<dbReference type="GO" id="GO:0072330">
    <property type="term" value="P:monocarboxylic acid biosynthetic process"/>
    <property type="evidence" value="ECO:0007669"/>
    <property type="project" value="UniProtKB-ARBA"/>
</dbReference>
<dbReference type="GO" id="GO:0044550">
    <property type="term" value="P:secondary metabolite biosynthetic process"/>
    <property type="evidence" value="ECO:0007669"/>
    <property type="project" value="UniProtKB-ARBA"/>
</dbReference>
<dbReference type="CDD" id="cd05930">
    <property type="entry name" value="A_NRPS"/>
    <property type="match status" value="1"/>
</dbReference>
<dbReference type="GO" id="GO:0016874">
    <property type="term" value="F:ligase activity"/>
    <property type="evidence" value="ECO:0007669"/>
    <property type="project" value="UniProtKB-KW"/>
</dbReference>
<feature type="domain" description="Carrier" evidence="6">
    <location>
        <begin position="5294"/>
        <end position="5369"/>
    </location>
</feature>
<dbReference type="GO" id="GO:0031177">
    <property type="term" value="F:phosphopantetheine binding"/>
    <property type="evidence" value="ECO:0007669"/>
    <property type="project" value="InterPro"/>
</dbReference>
<dbReference type="FunFam" id="3.30.300.30:FF:000010">
    <property type="entry name" value="Enterobactin synthetase component F"/>
    <property type="match status" value="7"/>
</dbReference>
<dbReference type="NCBIfam" id="NF003417">
    <property type="entry name" value="PRK04813.1"/>
    <property type="match status" value="8"/>
</dbReference>
<dbReference type="EMBL" id="JACHJV010000001">
    <property type="protein sequence ID" value="MBB4921113.1"/>
    <property type="molecule type" value="Genomic_DNA"/>
</dbReference>
<dbReference type="Pfam" id="PF00550">
    <property type="entry name" value="PP-binding"/>
    <property type="match status" value="7"/>
</dbReference>
<dbReference type="Gene3D" id="2.30.38.10">
    <property type="entry name" value="Luciferase, Domain 3"/>
    <property type="match status" value="7"/>
</dbReference>
<evidence type="ECO:0000313" key="7">
    <source>
        <dbReference type="EMBL" id="MBB4921113.1"/>
    </source>
</evidence>
<dbReference type="InterPro" id="IPR036736">
    <property type="entry name" value="ACP-like_sf"/>
</dbReference>
<dbReference type="InterPro" id="IPR045851">
    <property type="entry name" value="AMP-bd_C_sf"/>
</dbReference>
<keyword evidence="5" id="KW-0436">Ligase</keyword>
<feature type="domain" description="Carrier" evidence="6">
    <location>
        <begin position="3124"/>
        <end position="3198"/>
    </location>
</feature>
<feature type="domain" description="Carrier" evidence="6">
    <location>
        <begin position="6349"/>
        <end position="6424"/>
    </location>
</feature>
<dbReference type="InterPro" id="IPR020806">
    <property type="entry name" value="PKS_PP-bd"/>
</dbReference>